<dbReference type="GO" id="GO:0008270">
    <property type="term" value="F:zinc ion binding"/>
    <property type="evidence" value="ECO:0007669"/>
    <property type="project" value="UniProtKB-KW"/>
</dbReference>
<dbReference type="InterPro" id="IPR007527">
    <property type="entry name" value="Znf_SWIM"/>
</dbReference>
<evidence type="ECO:0000256" key="1">
    <source>
        <dbReference type="PROSITE-ProRule" id="PRU00325"/>
    </source>
</evidence>
<keyword evidence="1" id="KW-0863">Zinc-finger</keyword>
<dbReference type="PANTHER" id="PTHR38133">
    <property type="entry name" value="SLR1429 PROTEIN"/>
    <property type="match status" value="1"/>
</dbReference>
<dbReference type="Pfam" id="PF04434">
    <property type="entry name" value="SWIM"/>
    <property type="match status" value="1"/>
</dbReference>
<dbReference type="PANTHER" id="PTHR38133:SF1">
    <property type="entry name" value="SLR1429 PROTEIN"/>
    <property type="match status" value="1"/>
</dbReference>
<dbReference type="OrthoDB" id="188274at2"/>
<gene>
    <name evidence="3" type="ORF">SAMN04487752_2273</name>
</gene>
<feature type="domain" description="SWIM-type" evidence="2">
    <location>
        <begin position="144"/>
        <end position="179"/>
    </location>
</feature>
<organism evidence="3 4">
    <name type="scientific">Carnobacterium viridans</name>
    <dbReference type="NCBI Taxonomy" id="174587"/>
    <lineage>
        <taxon>Bacteria</taxon>
        <taxon>Bacillati</taxon>
        <taxon>Bacillota</taxon>
        <taxon>Bacilli</taxon>
        <taxon>Lactobacillales</taxon>
        <taxon>Carnobacteriaceae</taxon>
        <taxon>Carnobacterium</taxon>
    </lineage>
</organism>
<reference evidence="4" key="1">
    <citation type="submission" date="2016-10" db="EMBL/GenBank/DDBJ databases">
        <authorList>
            <person name="Varghese N."/>
            <person name="Submissions S."/>
        </authorList>
    </citation>
    <scope>NUCLEOTIDE SEQUENCE [LARGE SCALE GENOMIC DNA]</scope>
    <source>
        <strain evidence="4">MPL-11</strain>
    </source>
</reference>
<evidence type="ECO:0000313" key="3">
    <source>
        <dbReference type="EMBL" id="SDQ43610.1"/>
    </source>
</evidence>
<keyword evidence="1" id="KW-0862">Zinc</keyword>
<name>A0A1H1AVC6_9LACT</name>
<dbReference type="PROSITE" id="PS50966">
    <property type="entry name" value="ZF_SWIM"/>
    <property type="match status" value="1"/>
</dbReference>
<evidence type="ECO:0000259" key="2">
    <source>
        <dbReference type="PROSITE" id="PS50966"/>
    </source>
</evidence>
<keyword evidence="4" id="KW-1185">Reference proteome</keyword>
<protein>
    <submittedName>
        <fullName evidence="3">SWIM zinc finger</fullName>
    </submittedName>
</protein>
<evidence type="ECO:0000313" key="4">
    <source>
        <dbReference type="Proteomes" id="UP000199481"/>
    </source>
</evidence>
<sequence length="236" mass="26704">MSRYGFYEYESMAEKKEKAERKLTTYQRKHPDAQPILLTGTKIANSFWGKAWCDHLKHYADYDNRINRGRSYIKNGFVFDLTIEKGIIQGVVCGSSSKLYQVDIAIDPITDQRFVHQIGGHIESLEALANGQFPKTLAETFLTNENGLFPNLNEINLSCNCPDWAHMCKHISAVLYAVGAKLDLDPLLLFELRGIDTTALIKKSVEEKMTTLLENAHTATSSRIIEDDAIIDLFDL</sequence>
<keyword evidence="1" id="KW-0479">Metal-binding</keyword>
<proteinExistence type="predicted"/>
<dbReference type="EMBL" id="FNJW01000008">
    <property type="protein sequence ID" value="SDQ43610.1"/>
    <property type="molecule type" value="Genomic_DNA"/>
</dbReference>
<dbReference type="AlphaFoldDB" id="A0A1H1AVC6"/>
<dbReference type="RefSeq" id="WP_035021545.1">
    <property type="nucleotide sequence ID" value="NZ_CP084916.1"/>
</dbReference>
<accession>A0A1H1AVC6</accession>
<dbReference type="Proteomes" id="UP000199481">
    <property type="component" value="Unassembled WGS sequence"/>
</dbReference>